<keyword evidence="4" id="KW-1133">Transmembrane helix</keyword>
<keyword evidence="2" id="KW-0378">Hydrolase</keyword>
<dbReference type="Gene3D" id="2.60.120.200">
    <property type="match status" value="1"/>
</dbReference>
<feature type="transmembrane region" description="Helical" evidence="4">
    <location>
        <begin position="437"/>
        <end position="456"/>
    </location>
</feature>
<keyword evidence="4" id="KW-0472">Membrane</keyword>
<name>A0A4S4M7A0_9AGAM</name>
<dbReference type="GO" id="GO:0005975">
    <property type="term" value="P:carbohydrate metabolic process"/>
    <property type="evidence" value="ECO:0007669"/>
    <property type="project" value="InterPro"/>
</dbReference>
<evidence type="ECO:0000259" key="6">
    <source>
        <dbReference type="PROSITE" id="PS51762"/>
    </source>
</evidence>
<evidence type="ECO:0000256" key="1">
    <source>
        <dbReference type="ARBA" id="ARBA00022729"/>
    </source>
</evidence>
<dbReference type="GO" id="GO:0009277">
    <property type="term" value="C:fungal-type cell wall"/>
    <property type="evidence" value="ECO:0007669"/>
    <property type="project" value="TreeGrafter"/>
</dbReference>
<dbReference type="AlphaFoldDB" id="A0A4S4M7A0"/>
<protein>
    <recommendedName>
        <fullName evidence="6">GH16 domain-containing protein</fullName>
    </recommendedName>
</protein>
<dbReference type="GO" id="GO:0031505">
    <property type="term" value="P:fungal-type cell wall organization"/>
    <property type="evidence" value="ECO:0007669"/>
    <property type="project" value="TreeGrafter"/>
</dbReference>
<dbReference type="InterPro" id="IPR050546">
    <property type="entry name" value="Glycosyl_Hydrlase_16"/>
</dbReference>
<reference evidence="7 8" key="1">
    <citation type="submission" date="2019-02" db="EMBL/GenBank/DDBJ databases">
        <title>Genome sequencing of the rare red list fungi Bondarzewia mesenterica.</title>
        <authorList>
            <person name="Buettner E."/>
            <person name="Kellner H."/>
        </authorList>
    </citation>
    <scope>NUCLEOTIDE SEQUENCE [LARGE SCALE GENOMIC DNA]</scope>
    <source>
        <strain evidence="7 8">DSM 108281</strain>
    </source>
</reference>
<feature type="domain" description="GH16" evidence="6">
    <location>
        <begin position="65"/>
        <end position="372"/>
    </location>
</feature>
<dbReference type="SUPFAM" id="SSF49899">
    <property type="entry name" value="Concanavalin A-like lectins/glucanases"/>
    <property type="match status" value="1"/>
</dbReference>
<evidence type="ECO:0000256" key="4">
    <source>
        <dbReference type="SAM" id="Phobius"/>
    </source>
</evidence>
<keyword evidence="3" id="KW-0326">Glycosidase</keyword>
<dbReference type="GO" id="GO:0004553">
    <property type="term" value="F:hydrolase activity, hydrolyzing O-glycosyl compounds"/>
    <property type="evidence" value="ECO:0007669"/>
    <property type="project" value="InterPro"/>
</dbReference>
<dbReference type="PROSITE" id="PS51762">
    <property type="entry name" value="GH16_2"/>
    <property type="match status" value="1"/>
</dbReference>
<dbReference type="Proteomes" id="UP000310158">
    <property type="component" value="Unassembled WGS sequence"/>
</dbReference>
<keyword evidence="4" id="KW-0812">Transmembrane</keyword>
<gene>
    <name evidence="7" type="ORF">EW146_g2312</name>
</gene>
<organism evidence="7 8">
    <name type="scientific">Bondarzewia mesenterica</name>
    <dbReference type="NCBI Taxonomy" id="1095465"/>
    <lineage>
        <taxon>Eukaryota</taxon>
        <taxon>Fungi</taxon>
        <taxon>Dikarya</taxon>
        <taxon>Basidiomycota</taxon>
        <taxon>Agaricomycotina</taxon>
        <taxon>Agaricomycetes</taxon>
        <taxon>Russulales</taxon>
        <taxon>Bondarzewiaceae</taxon>
        <taxon>Bondarzewia</taxon>
    </lineage>
</organism>
<dbReference type="PANTHER" id="PTHR10963">
    <property type="entry name" value="GLYCOSYL HYDROLASE-RELATED"/>
    <property type="match status" value="1"/>
</dbReference>
<evidence type="ECO:0000313" key="7">
    <source>
        <dbReference type="EMBL" id="THH18730.1"/>
    </source>
</evidence>
<feature type="signal peptide" evidence="5">
    <location>
        <begin position="1"/>
        <end position="23"/>
    </location>
</feature>
<dbReference type="Pfam" id="PF00722">
    <property type="entry name" value="Glyco_hydro_16"/>
    <property type="match status" value="1"/>
</dbReference>
<dbReference type="PANTHER" id="PTHR10963:SF22">
    <property type="entry name" value="GLYCOSIDASE CRH2-RELATED"/>
    <property type="match status" value="1"/>
</dbReference>
<dbReference type="InterPro" id="IPR000757">
    <property type="entry name" value="Beta-glucanase-like"/>
</dbReference>
<dbReference type="InterPro" id="IPR013320">
    <property type="entry name" value="ConA-like_dom_sf"/>
</dbReference>
<proteinExistence type="predicted"/>
<evidence type="ECO:0000256" key="3">
    <source>
        <dbReference type="ARBA" id="ARBA00023295"/>
    </source>
</evidence>
<feature type="chain" id="PRO_5020969721" description="GH16 domain-containing protein" evidence="5">
    <location>
        <begin position="24"/>
        <end position="457"/>
    </location>
</feature>
<keyword evidence="8" id="KW-1185">Reference proteome</keyword>
<keyword evidence="1 5" id="KW-0732">Signal</keyword>
<sequence length="457" mass="49654">MIQNRFLILLPVLIPLSATVVSAQGGQTCNITNPCPSSAPCCSSYGFCGTGEFCLGGCNPLNSHSLDSCRPNPICQSATHTFADNSRIYSNASKFDGNATEYGTLVPFALSPALYFFVPIFFSAVARFSMPSAHLQSSLPPWTRPRLAYFYAARFYSLGRESREYHEHEFLWRGARPIAHGVQRGNSTLVYALIADILLRLALIWPLVRLCADAPTAGRSPFCLFLDNSVSFGAPVKTGRWNGVVMAFITMSNIKDEIDWEFPGANTTTGQTNYFWQGNIPATTVGETENGFTDTFSNYHDYTINWQPDTLTFAVDNKTMRTVKKSDTIDSNGVAHFPSTPASIQLSLWPAGINTSAPGTIQWAGGMINWNDPDYKSAGHFYAMVSSVSVQCADPSTPQSDITSYIYGTNSSTMTPSVSFSNESVMVNGARAMGEGLAFNGLGWLVIAGVMGIVGFL</sequence>
<dbReference type="GO" id="GO:0016757">
    <property type="term" value="F:glycosyltransferase activity"/>
    <property type="evidence" value="ECO:0007669"/>
    <property type="project" value="TreeGrafter"/>
</dbReference>
<evidence type="ECO:0000313" key="8">
    <source>
        <dbReference type="Proteomes" id="UP000310158"/>
    </source>
</evidence>
<dbReference type="OrthoDB" id="4781at2759"/>
<evidence type="ECO:0000256" key="2">
    <source>
        <dbReference type="ARBA" id="ARBA00022801"/>
    </source>
</evidence>
<dbReference type="EMBL" id="SGPL01000066">
    <property type="protein sequence ID" value="THH18730.1"/>
    <property type="molecule type" value="Genomic_DNA"/>
</dbReference>
<comment type="caution">
    <text evidence="7">The sequence shown here is derived from an EMBL/GenBank/DDBJ whole genome shotgun (WGS) entry which is preliminary data.</text>
</comment>
<accession>A0A4S4M7A0</accession>
<evidence type="ECO:0000256" key="5">
    <source>
        <dbReference type="SAM" id="SignalP"/>
    </source>
</evidence>